<reference evidence="9" key="1">
    <citation type="journal article" date="2020" name="Stud. Mycol.">
        <title>101 Dothideomycetes genomes: a test case for predicting lifestyles and emergence of pathogens.</title>
        <authorList>
            <person name="Haridas S."/>
            <person name="Albert R."/>
            <person name="Binder M."/>
            <person name="Bloem J."/>
            <person name="Labutti K."/>
            <person name="Salamov A."/>
            <person name="Andreopoulos B."/>
            <person name="Baker S."/>
            <person name="Barry K."/>
            <person name="Bills G."/>
            <person name="Bluhm B."/>
            <person name="Cannon C."/>
            <person name="Castanera R."/>
            <person name="Culley D."/>
            <person name="Daum C."/>
            <person name="Ezra D."/>
            <person name="Gonzalez J."/>
            <person name="Henrissat B."/>
            <person name="Kuo A."/>
            <person name="Liang C."/>
            <person name="Lipzen A."/>
            <person name="Lutzoni F."/>
            <person name="Magnuson J."/>
            <person name="Mondo S."/>
            <person name="Nolan M."/>
            <person name="Ohm R."/>
            <person name="Pangilinan J."/>
            <person name="Park H.-J."/>
            <person name="Ramirez L."/>
            <person name="Alfaro M."/>
            <person name="Sun H."/>
            <person name="Tritt A."/>
            <person name="Yoshinaga Y."/>
            <person name="Zwiers L.-H."/>
            <person name="Turgeon B."/>
            <person name="Goodwin S."/>
            <person name="Spatafora J."/>
            <person name="Crous P."/>
            <person name="Grigoriev I."/>
        </authorList>
    </citation>
    <scope>NUCLEOTIDE SEQUENCE</scope>
    <source>
        <strain evidence="9">CBS 121167</strain>
    </source>
</reference>
<feature type="compositionally biased region" description="Basic and acidic residues" evidence="7">
    <location>
        <begin position="29"/>
        <end position="41"/>
    </location>
</feature>
<feature type="compositionally biased region" description="Basic and acidic residues" evidence="7">
    <location>
        <begin position="82"/>
        <end position="101"/>
    </location>
</feature>
<feature type="domain" description="RRM" evidence="8">
    <location>
        <begin position="281"/>
        <end position="366"/>
    </location>
</feature>
<gene>
    <name evidence="9" type="ORF">K452DRAFT_283803</name>
</gene>
<keyword evidence="4 6" id="KW-0694">RNA-binding</keyword>
<evidence type="ECO:0000256" key="6">
    <source>
        <dbReference type="PROSITE-ProRule" id="PRU00176"/>
    </source>
</evidence>
<keyword evidence="3" id="KW-0677">Repeat</keyword>
<evidence type="ECO:0000256" key="1">
    <source>
        <dbReference type="ARBA" id="ARBA00007747"/>
    </source>
</evidence>
<evidence type="ECO:0000256" key="3">
    <source>
        <dbReference type="ARBA" id="ARBA00022737"/>
    </source>
</evidence>
<feature type="region of interest" description="Disordered" evidence="7">
    <location>
        <begin position="1"/>
        <end position="41"/>
    </location>
</feature>
<dbReference type="GeneID" id="54297334"/>
<dbReference type="PROSITE" id="PS50102">
    <property type="entry name" value="RRM"/>
    <property type="match status" value="2"/>
</dbReference>
<dbReference type="InterPro" id="IPR034393">
    <property type="entry name" value="TatSF1-like"/>
</dbReference>
<keyword evidence="5" id="KW-0508">mRNA splicing</keyword>
<dbReference type="AlphaFoldDB" id="A0A6A6BQD5"/>
<keyword evidence="2" id="KW-0507">mRNA processing</keyword>
<evidence type="ECO:0000313" key="10">
    <source>
        <dbReference type="Proteomes" id="UP000799438"/>
    </source>
</evidence>
<dbReference type="Proteomes" id="UP000799438">
    <property type="component" value="Unassembled WGS sequence"/>
</dbReference>
<dbReference type="SUPFAM" id="SSF54928">
    <property type="entry name" value="RNA-binding domain, RBD"/>
    <property type="match status" value="2"/>
</dbReference>
<dbReference type="GO" id="GO:0000398">
    <property type="term" value="P:mRNA splicing, via spliceosome"/>
    <property type="evidence" value="ECO:0007669"/>
    <property type="project" value="UniProtKB-ARBA"/>
</dbReference>
<feature type="compositionally biased region" description="Basic and acidic residues" evidence="7">
    <location>
        <begin position="225"/>
        <end position="238"/>
    </location>
</feature>
<evidence type="ECO:0000256" key="2">
    <source>
        <dbReference type="ARBA" id="ARBA00022664"/>
    </source>
</evidence>
<evidence type="ECO:0000256" key="5">
    <source>
        <dbReference type="ARBA" id="ARBA00023187"/>
    </source>
</evidence>
<dbReference type="PANTHER" id="PTHR15608:SF0">
    <property type="entry name" value="HIV TAT-SPECIFIC FACTOR 1"/>
    <property type="match status" value="1"/>
</dbReference>
<dbReference type="GO" id="GO:0003723">
    <property type="term" value="F:RNA binding"/>
    <property type="evidence" value="ECO:0007669"/>
    <property type="project" value="UniProtKB-UniRule"/>
</dbReference>
<dbReference type="GO" id="GO:0005684">
    <property type="term" value="C:U2-type spliceosomal complex"/>
    <property type="evidence" value="ECO:0007669"/>
    <property type="project" value="TreeGrafter"/>
</dbReference>
<dbReference type="InterPro" id="IPR012677">
    <property type="entry name" value="Nucleotide-bd_a/b_plait_sf"/>
</dbReference>
<dbReference type="InterPro" id="IPR000504">
    <property type="entry name" value="RRM_dom"/>
</dbReference>
<dbReference type="InterPro" id="IPR035979">
    <property type="entry name" value="RBD_domain_sf"/>
</dbReference>
<feature type="region of interest" description="Disordered" evidence="7">
    <location>
        <begin position="373"/>
        <end position="403"/>
    </location>
</feature>
<organism evidence="9 10">
    <name type="scientific">Aplosporella prunicola CBS 121167</name>
    <dbReference type="NCBI Taxonomy" id="1176127"/>
    <lineage>
        <taxon>Eukaryota</taxon>
        <taxon>Fungi</taxon>
        <taxon>Dikarya</taxon>
        <taxon>Ascomycota</taxon>
        <taxon>Pezizomycotina</taxon>
        <taxon>Dothideomycetes</taxon>
        <taxon>Dothideomycetes incertae sedis</taxon>
        <taxon>Botryosphaeriales</taxon>
        <taxon>Aplosporellaceae</taxon>
        <taxon>Aplosporella</taxon>
    </lineage>
</organism>
<dbReference type="GO" id="GO:0005686">
    <property type="term" value="C:U2 snRNP"/>
    <property type="evidence" value="ECO:0007669"/>
    <property type="project" value="TreeGrafter"/>
</dbReference>
<dbReference type="PANTHER" id="PTHR15608">
    <property type="entry name" value="SPLICING FACTOR U2AF-ASSOCIATED PROTEIN 2"/>
    <property type="match status" value="1"/>
</dbReference>
<dbReference type="FunFam" id="3.30.70.330:FF:000105">
    <property type="entry name" value="HIV Tat-specific factor 1 homolog"/>
    <property type="match status" value="1"/>
</dbReference>
<dbReference type="SMART" id="SM00360">
    <property type="entry name" value="RRM"/>
    <property type="match status" value="2"/>
</dbReference>
<evidence type="ECO:0000259" key="8">
    <source>
        <dbReference type="PROSITE" id="PS50102"/>
    </source>
</evidence>
<feature type="domain" description="RRM" evidence="8">
    <location>
        <begin position="132"/>
        <end position="224"/>
    </location>
</feature>
<dbReference type="EMBL" id="ML995477">
    <property type="protein sequence ID" value="KAF2145454.1"/>
    <property type="molecule type" value="Genomic_DNA"/>
</dbReference>
<dbReference type="Pfam" id="PF00076">
    <property type="entry name" value="RRM_1"/>
    <property type="match status" value="2"/>
</dbReference>
<evidence type="ECO:0000313" key="9">
    <source>
        <dbReference type="EMBL" id="KAF2145454.1"/>
    </source>
</evidence>
<proteinExistence type="inferred from homology"/>
<evidence type="ECO:0000256" key="7">
    <source>
        <dbReference type="SAM" id="MobiDB-lite"/>
    </source>
</evidence>
<comment type="similarity">
    <text evidence="1">Belongs to the HTATSF1 family.</text>
</comment>
<name>A0A6A6BQD5_9PEZI</name>
<feature type="region of interest" description="Disordered" evidence="7">
    <location>
        <begin position="82"/>
        <end position="131"/>
    </location>
</feature>
<sequence>MAEEPEFRSKGIPPQADGMSAAKPVFPKTAEEFENDPRVARDHMTAKWVLKENNGSEWEYDERLSRWVPSLAEELLEKQRQVYMAESDRTTPDAQKKRKQDDDDSGENNNDVQQKKARKAKPEKPVKERKNRAVWVSSLPLDATKEELNAVFSKYGIIDTAINDEDDHRIKMYTDDKGQFNGQALIVYFRDESVQLACDMLDDSPFDGYRKGPEGNMRVAPADQSYKRHEDVKEDETQAKAPRVSKKLMQKKVDKLNSKLADWDDDEDTSTMTQTGTRHDKIVVLKHMFTLQELEEDENALEEITEDIREECSKVGTVVNVVVFDLEPVGAAIARFETAEAARAAARMMNGRSFDGRTVKAYISDGSERFKRSKLENEESNVESMADYLNRAEPKPASENTTF</sequence>
<evidence type="ECO:0000256" key="4">
    <source>
        <dbReference type="ARBA" id="ARBA00022884"/>
    </source>
</evidence>
<dbReference type="OrthoDB" id="10258585at2759"/>
<feature type="region of interest" description="Disordered" evidence="7">
    <location>
        <begin position="209"/>
        <end position="242"/>
    </location>
</feature>
<protein>
    <recommendedName>
        <fullName evidence="8">RRM domain-containing protein</fullName>
    </recommendedName>
</protein>
<dbReference type="Gene3D" id="3.30.70.330">
    <property type="match status" value="2"/>
</dbReference>
<keyword evidence="10" id="KW-1185">Reference proteome</keyword>
<accession>A0A6A6BQD5</accession>
<dbReference type="RefSeq" id="XP_033401166.1">
    <property type="nucleotide sequence ID" value="XM_033539838.1"/>
</dbReference>